<proteinExistence type="predicted"/>
<dbReference type="AlphaFoldDB" id="A0A0N4UVI0"/>
<organism evidence="3">
    <name type="scientific">Enterobius vermicularis</name>
    <name type="common">Human pinworm</name>
    <dbReference type="NCBI Taxonomy" id="51028"/>
    <lineage>
        <taxon>Eukaryota</taxon>
        <taxon>Metazoa</taxon>
        <taxon>Ecdysozoa</taxon>
        <taxon>Nematoda</taxon>
        <taxon>Chromadorea</taxon>
        <taxon>Rhabditida</taxon>
        <taxon>Spirurina</taxon>
        <taxon>Oxyuridomorpha</taxon>
        <taxon>Oxyuroidea</taxon>
        <taxon>Oxyuridae</taxon>
        <taxon>Enterobius</taxon>
    </lineage>
</organism>
<evidence type="ECO:0000313" key="2">
    <source>
        <dbReference type="Proteomes" id="UP000274131"/>
    </source>
</evidence>
<dbReference type="EMBL" id="UXUI01007176">
    <property type="protein sequence ID" value="VDD86017.1"/>
    <property type="molecule type" value="Genomic_DNA"/>
</dbReference>
<protein>
    <submittedName>
        <fullName evidence="3">Secreted protein</fullName>
    </submittedName>
</protein>
<gene>
    <name evidence="1" type="ORF">EVEC_LOCUS1160</name>
</gene>
<dbReference type="WBParaSite" id="EVEC_0000145201-mRNA-1">
    <property type="protein sequence ID" value="EVEC_0000145201-mRNA-1"/>
    <property type="gene ID" value="EVEC_0000145201"/>
</dbReference>
<evidence type="ECO:0000313" key="3">
    <source>
        <dbReference type="WBParaSite" id="EVEC_0000145201-mRNA-1"/>
    </source>
</evidence>
<evidence type="ECO:0000313" key="1">
    <source>
        <dbReference type="EMBL" id="VDD86017.1"/>
    </source>
</evidence>
<sequence>MDCPLLMGRHVCILGDCQRLHNVREEMSHAGRPNETFASLLAVVMVVISVRPLDFHAVAAAKVPLHLVFKEFHEDSLFFECLEMRVFPKSWLLDGSLVYANLN</sequence>
<accession>A0A0N4UVI0</accession>
<reference evidence="3" key="1">
    <citation type="submission" date="2017-02" db="UniProtKB">
        <authorList>
            <consortium name="WormBaseParasite"/>
        </authorList>
    </citation>
    <scope>IDENTIFICATION</scope>
</reference>
<name>A0A0N4UVI0_ENTVE</name>
<keyword evidence="2" id="KW-1185">Reference proteome</keyword>
<dbReference type="Proteomes" id="UP000274131">
    <property type="component" value="Unassembled WGS sequence"/>
</dbReference>
<reference evidence="1 2" key="2">
    <citation type="submission" date="2018-10" db="EMBL/GenBank/DDBJ databases">
        <authorList>
            <consortium name="Pathogen Informatics"/>
        </authorList>
    </citation>
    <scope>NUCLEOTIDE SEQUENCE [LARGE SCALE GENOMIC DNA]</scope>
</reference>